<evidence type="ECO:0000256" key="1">
    <source>
        <dbReference type="SAM" id="MobiDB-lite"/>
    </source>
</evidence>
<sequence>MALIPEDEDGEFLENYEPTHSLWKLVEQYVPVADLPEIKRILGEGLVDLNLEMHKEVETWLDMWRSMMSENSPPSEECISHTTLTEAPAIKELLKEEIRLLLLNIREKAGEQGRDENKVFQNYNPNVVNFVMENKKPVKHSRRISSARCSPDGLRFPPRPQSAAEKEEERPLSRISASFICEDDKETIKDKLNVIQIDDVVAHMKSVLQEECHSLKKDISILQDHLEDAHRSKCQVRGPRQEPSIAELKEERKIIKRDLESLLSAPSVALLHKVPHCRAPLMVARFPTSLQQNLPPSSILERNGLSQNSFQLKCPSPASTLHLTKDISLTGGSLNCLSGPFQNNSKTEADTHMPIPEEQILFSDKQPISPVASAILSEKQLRQPWGQPISKNTQYPHFDSLLPVEDQLEQEMTSSLTKAIAGIENKDASKAEWKAKAAPAIFTVTLDAEAASSFSGKACAPSPPLVERPADRAQPGPRRTRLLQTRSLSSIT</sequence>
<dbReference type="InterPro" id="IPR031367">
    <property type="entry name" value="CCDC24"/>
</dbReference>
<dbReference type="PANTHER" id="PTHR28601:SF1">
    <property type="entry name" value="COILED-COIL DOMAIN-CONTAINING PROTEIN 24"/>
    <property type="match status" value="1"/>
</dbReference>
<name>A0A8X7X2K0_POLSE</name>
<evidence type="ECO:0000313" key="3">
    <source>
        <dbReference type="Proteomes" id="UP000886611"/>
    </source>
</evidence>
<protein>
    <submittedName>
        <fullName evidence="2">CCD24 protein</fullName>
    </submittedName>
</protein>
<keyword evidence="3" id="KW-1185">Reference proteome</keyword>
<feature type="compositionally biased region" description="Low complexity" evidence="1">
    <location>
        <begin position="482"/>
        <end position="492"/>
    </location>
</feature>
<organism evidence="2 3">
    <name type="scientific">Polypterus senegalus</name>
    <name type="common">Senegal bichir</name>
    <dbReference type="NCBI Taxonomy" id="55291"/>
    <lineage>
        <taxon>Eukaryota</taxon>
        <taxon>Metazoa</taxon>
        <taxon>Chordata</taxon>
        <taxon>Craniata</taxon>
        <taxon>Vertebrata</taxon>
        <taxon>Euteleostomi</taxon>
        <taxon>Actinopterygii</taxon>
        <taxon>Polypteriformes</taxon>
        <taxon>Polypteridae</taxon>
        <taxon>Polypterus</taxon>
    </lineage>
</organism>
<feature type="region of interest" description="Disordered" evidence="1">
    <location>
        <begin position="455"/>
        <end position="492"/>
    </location>
</feature>
<accession>A0A8X7X2K0</accession>
<reference evidence="2 3" key="1">
    <citation type="journal article" date="2021" name="Cell">
        <title>Tracing the genetic footprints of vertebrate landing in non-teleost ray-finned fishes.</title>
        <authorList>
            <person name="Bi X."/>
            <person name="Wang K."/>
            <person name="Yang L."/>
            <person name="Pan H."/>
            <person name="Jiang H."/>
            <person name="Wei Q."/>
            <person name="Fang M."/>
            <person name="Yu H."/>
            <person name="Zhu C."/>
            <person name="Cai Y."/>
            <person name="He Y."/>
            <person name="Gan X."/>
            <person name="Zeng H."/>
            <person name="Yu D."/>
            <person name="Zhu Y."/>
            <person name="Jiang H."/>
            <person name="Qiu Q."/>
            <person name="Yang H."/>
            <person name="Zhang Y.E."/>
            <person name="Wang W."/>
            <person name="Zhu M."/>
            <person name="He S."/>
            <person name="Zhang G."/>
        </authorList>
    </citation>
    <scope>NUCLEOTIDE SEQUENCE [LARGE SCALE GENOMIC DNA]</scope>
    <source>
        <strain evidence="2">Bchr_013</strain>
    </source>
</reference>
<gene>
    <name evidence="2" type="primary">Ccdc24</name>
    <name evidence="2" type="ORF">GTO96_0008621</name>
</gene>
<dbReference type="RefSeq" id="XP_039591551.1">
    <property type="nucleotide sequence ID" value="XM_039735617.1"/>
</dbReference>
<dbReference type="RefSeq" id="XP_039591549.1">
    <property type="nucleotide sequence ID" value="XM_039735615.1"/>
</dbReference>
<feature type="non-terminal residue" evidence="2">
    <location>
        <position position="492"/>
    </location>
</feature>
<dbReference type="AlphaFoldDB" id="A0A8X7X2K0"/>
<feature type="region of interest" description="Disordered" evidence="1">
    <location>
        <begin position="141"/>
        <end position="170"/>
    </location>
</feature>
<comment type="caution">
    <text evidence="2">The sequence shown here is derived from an EMBL/GenBank/DDBJ whole genome shotgun (WGS) entry which is preliminary data.</text>
</comment>
<dbReference type="Pfam" id="PF15669">
    <property type="entry name" value="CCDC24"/>
    <property type="match status" value="1"/>
</dbReference>
<dbReference type="GeneID" id="120514955"/>
<dbReference type="PANTHER" id="PTHR28601">
    <property type="entry name" value="COILED-COIL DOMAIN-CONTAINING PROTEIN 24"/>
    <property type="match status" value="1"/>
</dbReference>
<dbReference type="Proteomes" id="UP000886611">
    <property type="component" value="Unassembled WGS sequence"/>
</dbReference>
<proteinExistence type="predicted"/>
<dbReference type="EMBL" id="JAATIS010004524">
    <property type="protein sequence ID" value="KAG2461268.1"/>
    <property type="molecule type" value="Genomic_DNA"/>
</dbReference>
<dbReference type="RefSeq" id="XP_039591550.1">
    <property type="nucleotide sequence ID" value="XM_039735616.1"/>
</dbReference>
<feature type="non-terminal residue" evidence="2">
    <location>
        <position position="1"/>
    </location>
</feature>
<dbReference type="OrthoDB" id="6022633at2759"/>
<evidence type="ECO:0000313" key="2">
    <source>
        <dbReference type="EMBL" id="KAG2461268.1"/>
    </source>
</evidence>
<dbReference type="RefSeq" id="XP_039591548.1">
    <property type="nucleotide sequence ID" value="XM_039735614.1"/>
</dbReference>